<feature type="transmembrane region" description="Helical" evidence="8">
    <location>
        <begin position="44"/>
        <end position="62"/>
    </location>
</feature>
<keyword evidence="7 8" id="KW-0472">Membrane</keyword>
<feature type="transmembrane region" description="Helical" evidence="8">
    <location>
        <begin position="204"/>
        <end position="227"/>
    </location>
</feature>
<dbReference type="SUPFAM" id="SSF103473">
    <property type="entry name" value="MFS general substrate transporter"/>
    <property type="match status" value="1"/>
</dbReference>
<dbReference type="KEGG" id="pgv:SL003B_1490"/>
<feature type="transmembrane region" description="Helical" evidence="8">
    <location>
        <begin position="332"/>
        <end position="352"/>
    </location>
</feature>
<feature type="transmembrane region" description="Helical" evidence="8">
    <location>
        <begin position="137"/>
        <end position="157"/>
    </location>
</feature>
<evidence type="ECO:0000256" key="1">
    <source>
        <dbReference type="ARBA" id="ARBA00004429"/>
    </source>
</evidence>
<protein>
    <submittedName>
        <fullName evidence="10">Permease of the major facilitator superfamily protein</fullName>
    </submittedName>
</protein>
<keyword evidence="5 8" id="KW-0812">Transmembrane</keyword>
<feature type="transmembrane region" description="Helical" evidence="8">
    <location>
        <begin position="239"/>
        <end position="259"/>
    </location>
</feature>
<dbReference type="Proteomes" id="UP000008130">
    <property type="component" value="Chromosome"/>
</dbReference>
<dbReference type="RefSeq" id="WP_013652235.1">
    <property type="nucleotide sequence ID" value="NC_015259.1"/>
</dbReference>
<dbReference type="EMBL" id="CP002568">
    <property type="protein sequence ID" value="ADZ69918.1"/>
    <property type="molecule type" value="Genomic_DNA"/>
</dbReference>
<keyword evidence="4" id="KW-0997">Cell inner membrane</keyword>
<feature type="transmembrane region" description="Helical" evidence="8">
    <location>
        <begin position="98"/>
        <end position="117"/>
    </location>
</feature>
<reference evidence="10 11" key="1">
    <citation type="journal article" date="2011" name="J. Bacteriol.">
        <title>Complete genome sequence of Polymorphum gilvum SL003B-26A1T, a crude oil-degrading bacterium from oil-polluted saline soil.</title>
        <authorList>
            <person name="Li S.G."/>
            <person name="Tang Y.Q."/>
            <person name="Nie Y."/>
            <person name="Cai M."/>
            <person name="Wu X.L."/>
        </authorList>
    </citation>
    <scope>NUCLEOTIDE SEQUENCE [LARGE SCALE GENOMIC DNA]</scope>
    <source>
        <strain evidence="11">LMG 25793 / CGMCC 1.9160 / SL003B-26A1</strain>
    </source>
</reference>
<feature type="transmembrane region" description="Helical" evidence="8">
    <location>
        <begin position="358"/>
        <end position="377"/>
    </location>
</feature>
<dbReference type="Gene3D" id="1.20.1250.20">
    <property type="entry name" value="MFS general substrate transporter like domains"/>
    <property type="match status" value="2"/>
</dbReference>
<accession>F2J3B1</accession>
<feature type="domain" description="Major facilitator superfamily associated" evidence="9">
    <location>
        <begin position="11"/>
        <end position="360"/>
    </location>
</feature>
<keyword evidence="6 8" id="KW-1133">Transmembrane helix</keyword>
<feature type="transmembrane region" description="Helical" evidence="8">
    <location>
        <begin position="12"/>
        <end position="32"/>
    </location>
</feature>
<evidence type="ECO:0000313" key="10">
    <source>
        <dbReference type="EMBL" id="ADZ69918.1"/>
    </source>
</evidence>
<evidence type="ECO:0000256" key="4">
    <source>
        <dbReference type="ARBA" id="ARBA00022519"/>
    </source>
</evidence>
<dbReference type="PANTHER" id="PTHR23522:SF10">
    <property type="entry name" value="3-PHENYLPROPIONIC ACID TRANSPORTER-RELATED"/>
    <property type="match status" value="1"/>
</dbReference>
<dbReference type="PIRSF" id="PIRSF004925">
    <property type="entry name" value="HcaT"/>
    <property type="match status" value="1"/>
</dbReference>
<dbReference type="InterPro" id="IPR024989">
    <property type="entry name" value="MFS_assoc_dom"/>
</dbReference>
<dbReference type="GO" id="GO:0005886">
    <property type="term" value="C:plasma membrane"/>
    <property type="evidence" value="ECO:0007669"/>
    <property type="project" value="UniProtKB-SubCell"/>
</dbReference>
<name>F2J3B1_POLGS</name>
<feature type="transmembrane region" description="Helical" evidence="8">
    <location>
        <begin position="163"/>
        <end position="183"/>
    </location>
</feature>
<evidence type="ECO:0000256" key="7">
    <source>
        <dbReference type="ARBA" id="ARBA00023136"/>
    </source>
</evidence>
<dbReference type="AlphaFoldDB" id="F2J3B1"/>
<evidence type="ECO:0000256" key="6">
    <source>
        <dbReference type="ARBA" id="ARBA00022989"/>
    </source>
</evidence>
<evidence type="ECO:0000259" key="9">
    <source>
        <dbReference type="Pfam" id="PF12832"/>
    </source>
</evidence>
<evidence type="ECO:0000256" key="3">
    <source>
        <dbReference type="ARBA" id="ARBA00022475"/>
    </source>
</evidence>
<sequence>MQQTASGLSTRVSGLFAVHFLGMGLFLPFFPLVLAARSLSVSEIGVILGLATAARIAAGPILTGLSDRTGRRRLSILGYSLAGVATLILFAATSGYPATLAAVVCLMIFWSPIVPLADAYALDVVREDGGDYGRMRLWGSIAFIVANLAGGWVIAAWSTLPIVAGILFSLLATGVVAATLPPMHRGQRNEAAGQGAKPAVLARPWFLGALAVIGLLQGSHAAYYAFGTIFWRDTGVAEAAIGVLWSLGVVTEIALFSFAGRLPAWIGPIQLLAIGALAAVLRWALFPLAVAPVPMAVLQGLHGLSFGAVHLGTVGFLSQVVPARWAATGQSLAATSTGILMAAGMAACGPLYAAAPEWAFWAMSLSSAAALGGLAVVKGRMQRAMEAKDGPASQPQSAGSGG</sequence>
<feature type="transmembrane region" description="Helical" evidence="8">
    <location>
        <begin position="271"/>
        <end position="290"/>
    </location>
</feature>
<dbReference type="InterPro" id="IPR026032">
    <property type="entry name" value="HcaT-like"/>
</dbReference>
<evidence type="ECO:0000256" key="5">
    <source>
        <dbReference type="ARBA" id="ARBA00022692"/>
    </source>
</evidence>
<comment type="subcellular location">
    <subcellularLocation>
        <location evidence="1">Cell inner membrane</location>
        <topology evidence="1">Multi-pass membrane protein</topology>
    </subcellularLocation>
</comment>
<dbReference type="NCBIfam" id="NF037955">
    <property type="entry name" value="mfs"/>
    <property type="match status" value="1"/>
</dbReference>
<keyword evidence="2" id="KW-0813">Transport</keyword>
<dbReference type="OrthoDB" id="9150135at2"/>
<keyword evidence="11" id="KW-1185">Reference proteome</keyword>
<evidence type="ECO:0000313" key="11">
    <source>
        <dbReference type="Proteomes" id="UP000008130"/>
    </source>
</evidence>
<evidence type="ECO:0000256" key="8">
    <source>
        <dbReference type="SAM" id="Phobius"/>
    </source>
</evidence>
<evidence type="ECO:0000256" key="2">
    <source>
        <dbReference type="ARBA" id="ARBA00022448"/>
    </source>
</evidence>
<feature type="transmembrane region" description="Helical" evidence="8">
    <location>
        <begin position="296"/>
        <end position="320"/>
    </location>
</feature>
<dbReference type="GO" id="GO:0015528">
    <property type="term" value="F:lactose:proton symporter activity"/>
    <property type="evidence" value="ECO:0007669"/>
    <property type="project" value="TreeGrafter"/>
</dbReference>
<dbReference type="PANTHER" id="PTHR23522">
    <property type="entry name" value="BLL5896 PROTEIN"/>
    <property type="match status" value="1"/>
</dbReference>
<dbReference type="STRING" id="991905.SL003B_1490"/>
<keyword evidence="3" id="KW-1003">Cell membrane</keyword>
<dbReference type="GO" id="GO:0030395">
    <property type="term" value="F:lactose binding"/>
    <property type="evidence" value="ECO:0007669"/>
    <property type="project" value="TreeGrafter"/>
</dbReference>
<gene>
    <name evidence="10" type="ordered locus">SL003B_1490</name>
</gene>
<feature type="transmembrane region" description="Helical" evidence="8">
    <location>
        <begin position="74"/>
        <end position="92"/>
    </location>
</feature>
<dbReference type="eggNOG" id="COG2814">
    <property type="taxonomic scope" value="Bacteria"/>
</dbReference>
<dbReference type="Pfam" id="PF12832">
    <property type="entry name" value="MFS_1_like"/>
    <property type="match status" value="1"/>
</dbReference>
<dbReference type="HOGENOM" id="CLU_013133_6_0_5"/>
<dbReference type="InterPro" id="IPR036259">
    <property type="entry name" value="MFS_trans_sf"/>
</dbReference>
<organism evidence="10 11">
    <name type="scientific">Polymorphum gilvum (strain LMG 25793 / CGMCC 1.9160 / SL003B-26A1)</name>
    <dbReference type="NCBI Taxonomy" id="991905"/>
    <lineage>
        <taxon>Bacteria</taxon>
        <taxon>Pseudomonadati</taxon>
        <taxon>Pseudomonadota</taxon>
        <taxon>Alphaproteobacteria</taxon>
        <taxon>Rhodobacterales</taxon>
        <taxon>Paracoccaceae</taxon>
        <taxon>Polymorphum</taxon>
    </lineage>
</organism>
<proteinExistence type="predicted"/>